<evidence type="ECO:0000256" key="4">
    <source>
        <dbReference type="ARBA" id="ARBA00022989"/>
    </source>
</evidence>
<dbReference type="SUPFAM" id="SSF81321">
    <property type="entry name" value="Family A G protein-coupled receptor-like"/>
    <property type="match status" value="1"/>
</dbReference>
<evidence type="ECO:0000313" key="9">
    <source>
        <dbReference type="EMBL" id="MBW14713.1"/>
    </source>
</evidence>
<dbReference type="OrthoDB" id="10011262at2759"/>
<keyword evidence="4 7" id="KW-1133">Transmembrane helix</keyword>
<dbReference type="GO" id="GO:0004930">
    <property type="term" value="F:G protein-coupled receptor activity"/>
    <property type="evidence" value="ECO:0007669"/>
    <property type="project" value="InterPro"/>
</dbReference>
<comment type="similarity">
    <text evidence="2">Belongs to the G-protein coupled receptor 1 family.</text>
</comment>
<dbReference type="PANTHER" id="PTHR46641:SF22">
    <property type="entry name" value="PROCTOLIN RECEPTOR, ISOFORM A"/>
    <property type="match status" value="1"/>
</dbReference>
<dbReference type="GO" id="GO:0016020">
    <property type="term" value="C:membrane"/>
    <property type="evidence" value="ECO:0007669"/>
    <property type="project" value="UniProtKB-SubCell"/>
</dbReference>
<evidence type="ECO:0000256" key="1">
    <source>
        <dbReference type="ARBA" id="ARBA00004370"/>
    </source>
</evidence>
<evidence type="ECO:0000256" key="2">
    <source>
        <dbReference type="ARBA" id="ARBA00010663"/>
    </source>
</evidence>
<dbReference type="PROSITE" id="PS50262">
    <property type="entry name" value="G_PROTEIN_RECEP_F1_2"/>
    <property type="match status" value="1"/>
</dbReference>
<protein>
    <submittedName>
        <fullName evidence="9">FMRFamide receptor</fullName>
    </submittedName>
</protein>
<dbReference type="PANTHER" id="PTHR46641">
    <property type="entry name" value="FMRFAMIDE RECEPTOR-RELATED"/>
    <property type="match status" value="1"/>
</dbReference>
<organism evidence="9">
    <name type="scientific">Melanaphis sacchari</name>
    <dbReference type="NCBI Taxonomy" id="742174"/>
    <lineage>
        <taxon>Eukaryota</taxon>
        <taxon>Metazoa</taxon>
        <taxon>Ecdysozoa</taxon>
        <taxon>Arthropoda</taxon>
        <taxon>Hexapoda</taxon>
        <taxon>Insecta</taxon>
        <taxon>Pterygota</taxon>
        <taxon>Neoptera</taxon>
        <taxon>Paraneoptera</taxon>
        <taxon>Hemiptera</taxon>
        <taxon>Sternorrhyncha</taxon>
        <taxon>Aphidomorpha</taxon>
        <taxon>Aphidoidea</taxon>
        <taxon>Aphididae</taxon>
        <taxon>Aphidini</taxon>
        <taxon>Melanaphis</taxon>
    </lineage>
</organism>
<dbReference type="InterPro" id="IPR052954">
    <property type="entry name" value="GPCR-Ligand_Int"/>
</dbReference>
<keyword evidence="5 7" id="KW-0472">Membrane</keyword>
<dbReference type="EMBL" id="GFXV01002908">
    <property type="protein sequence ID" value="MBW14713.1"/>
    <property type="molecule type" value="Transcribed_RNA"/>
</dbReference>
<gene>
    <name evidence="9" type="primary">FR_7</name>
</gene>
<feature type="domain" description="G-protein coupled receptors family 1 profile" evidence="8">
    <location>
        <begin position="40"/>
        <end position="308"/>
    </location>
</feature>
<dbReference type="InterPro" id="IPR017452">
    <property type="entry name" value="GPCR_Rhodpsn_7TM"/>
</dbReference>
<evidence type="ECO:0000259" key="8">
    <source>
        <dbReference type="PROSITE" id="PS50262"/>
    </source>
</evidence>
<dbReference type="PRINTS" id="PR00237">
    <property type="entry name" value="GPCRRHODOPSN"/>
</dbReference>
<accession>A0A2H8TKQ0</accession>
<dbReference type="AlphaFoldDB" id="A0A2H8TKQ0"/>
<comment type="subcellular location">
    <subcellularLocation>
        <location evidence="1">Membrane</location>
    </subcellularLocation>
</comment>
<reference evidence="9" key="1">
    <citation type="submission" date="2017-10" db="EMBL/GenBank/DDBJ databases">
        <title>Transcriptome Assembly of Sugarcane Aphid Adults.</title>
        <authorList>
            <person name="Scully E.D."/>
            <person name="Palmer N.A."/>
            <person name="Geib S.M."/>
            <person name="Sarath G."/>
            <person name="Sattler S.E."/>
        </authorList>
    </citation>
    <scope>NUCLEOTIDE SEQUENCE</scope>
    <source>
        <tissue evidence="9">Whole body</tissue>
    </source>
</reference>
<keyword evidence="3 7" id="KW-0812">Transmembrane</keyword>
<feature type="transmembrane region" description="Helical" evidence="7">
    <location>
        <begin position="60"/>
        <end position="80"/>
    </location>
</feature>
<sequence>MENCLELIVQDQKYCYFRKAVHFWAQQALLPAVVAVGVVGNMLSVVVLTREPMKSSTSTYLTALAVSDLFYLLFVFTISFENYPWIVEADYYIYWKWYPYGLWLTDAASNTSVLLTVSFTVERYIAVCHPLRGRMLCTESRAKRVILIVALFCIACTATTPYEWHIAINAATGKFQKSSTELGRNDIYKKAYNWFCIVTFICVPLLVLAVLNWFLINAVNQSRRNRTRLTCQGNVVWNRQRQENKMTMTLIAVVIMFCVCQTPTAVMMLTASVYEPPEKTPAYYVNRGLHTIFNFLMVVNAASNFLLYCAMSRKYRRTLMITFMPFLAARHARNATLRSSVSYPRSGTIVRRNTEVTQMSDVTGVASAGRRELIVRAGTTGYGRHAAVATAANNNNNNNAATSITFCSTRSTRTTKSASTTRNRTNTHRPNTNRTSTNWWTIRRTSSRSTCRPTVAVATAAAVAAMTRAAAALTTTATTTTTTTATTTTTTRAVAADAAAAEVTPAATGSGARWTWTAGTTTVTCGPTR</sequence>
<evidence type="ECO:0000256" key="3">
    <source>
        <dbReference type="ARBA" id="ARBA00022692"/>
    </source>
</evidence>
<feature type="transmembrane region" description="Helical" evidence="7">
    <location>
        <begin position="249"/>
        <end position="271"/>
    </location>
</feature>
<dbReference type="Pfam" id="PF00001">
    <property type="entry name" value="7tm_1"/>
    <property type="match status" value="1"/>
</dbReference>
<feature type="transmembrane region" description="Helical" evidence="7">
    <location>
        <begin position="191"/>
        <end position="216"/>
    </location>
</feature>
<dbReference type="InterPro" id="IPR000276">
    <property type="entry name" value="GPCR_Rhodpsn"/>
</dbReference>
<dbReference type="Gene3D" id="1.20.1070.10">
    <property type="entry name" value="Rhodopsin 7-helix transmembrane proteins"/>
    <property type="match status" value="1"/>
</dbReference>
<feature type="transmembrane region" description="Helical" evidence="7">
    <location>
        <begin position="291"/>
        <end position="311"/>
    </location>
</feature>
<feature type="transmembrane region" description="Helical" evidence="7">
    <location>
        <begin position="28"/>
        <end position="48"/>
    </location>
</feature>
<keyword evidence="9" id="KW-0675">Receptor</keyword>
<dbReference type="CDD" id="cd14978">
    <property type="entry name" value="7tmA_FMRFamide_R-like"/>
    <property type="match status" value="1"/>
</dbReference>
<evidence type="ECO:0000256" key="7">
    <source>
        <dbReference type="SAM" id="Phobius"/>
    </source>
</evidence>
<feature type="region of interest" description="Disordered" evidence="6">
    <location>
        <begin position="412"/>
        <end position="435"/>
    </location>
</feature>
<evidence type="ECO:0000256" key="5">
    <source>
        <dbReference type="ARBA" id="ARBA00023136"/>
    </source>
</evidence>
<proteinExistence type="inferred from homology"/>
<evidence type="ECO:0000256" key="6">
    <source>
        <dbReference type="SAM" id="MobiDB-lite"/>
    </source>
</evidence>
<feature type="transmembrane region" description="Helical" evidence="7">
    <location>
        <begin position="142"/>
        <end position="162"/>
    </location>
</feature>
<name>A0A2H8TKQ0_9HEMI</name>